<sequence>MRKMKRRIVSLVLIFIMLFCAGCQSKQNDKDTTVKTEDLDEATLRGMAEDITDAMSLEDKIGQMFITSLYSLDEGDTKSQQSVTSQMKKTIDQYSIGGVVLFSRNMKDSDQTKELISNLQDASDIPLFAAVDEEGGSVARVSSNEDMGVTHYPSAKEVGETYDDDQIEEMGKTQSSQLKKLGFNMNLAPVADVLTNESNTEIGDRSFGSDAGDVSDIISILVKSMQGQQISAVLKHFPGSGDTWGDTHRGSAEAEQTIQTLRKVDFKPFEAGIDADVDSIMVSHLMLSNVTDQREPSTLSKRVVTDILRNELEFNGMIMTDAMNMKAITNDYSAGDAAVKAIQAGVDVILMPNDLGEAYDAVKKAVDDGDIKKSRINDSVERIIYTKLKRGVIPPDTDLLNDNE</sequence>
<dbReference type="InterPro" id="IPR001764">
    <property type="entry name" value="Glyco_hydro_3_N"/>
</dbReference>
<evidence type="ECO:0000259" key="7">
    <source>
        <dbReference type="Pfam" id="PF00933"/>
    </source>
</evidence>
<protein>
    <recommendedName>
        <fullName evidence="3">beta-N-acetylhexosaminidase</fullName>
        <ecNumber evidence="3">3.2.1.52</ecNumber>
    </recommendedName>
</protein>
<accession>A0A9D2T9G5</accession>
<evidence type="ECO:0000256" key="1">
    <source>
        <dbReference type="ARBA" id="ARBA00001231"/>
    </source>
</evidence>
<dbReference type="InterPro" id="IPR019800">
    <property type="entry name" value="Glyco_hydro_3_AS"/>
</dbReference>
<dbReference type="AlphaFoldDB" id="A0A9D2T9G5"/>
<reference evidence="8" key="1">
    <citation type="journal article" date="2021" name="PeerJ">
        <title>Extensive microbial diversity within the chicken gut microbiome revealed by metagenomics and culture.</title>
        <authorList>
            <person name="Gilroy R."/>
            <person name="Ravi A."/>
            <person name="Getino M."/>
            <person name="Pursley I."/>
            <person name="Horton D.L."/>
            <person name="Alikhan N.F."/>
            <person name="Baker D."/>
            <person name="Gharbi K."/>
            <person name="Hall N."/>
            <person name="Watson M."/>
            <person name="Adriaenssens E.M."/>
            <person name="Foster-Nyarko E."/>
            <person name="Jarju S."/>
            <person name="Secka A."/>
            <person name="Antonio M."/>
            <person name="Oren A."/>
            <person name="Chaudhuri R.R."/>
            <person name="La Ragione R."/>
            <person name="Hildebrand F."/>
            <person name="Pallen M.J."/>
        </authorList>
    </citation>
    <scope>NUCLEOTIDE SEQUENCE</scope>
    <source>
        <strain evidence="8">ChiSjej3B21-8574</strain>
    </source>
</reference>
<dbReference type="PRINTS" id="PR00133">
    <property type="entry name" value="GLHYDRLASE3"/>
</dbReference>
<dbReference type="PROSITE" id="PS00775">
    <property type="entry name" value="GLYCOSYL_HYDROL_F3"/>
    <property type="match status" value="1"/>
</dbReference>
<dbReference type="GO" id="GO:0009254">
    <property type="term" value="P:peptidoglycan turnover"/>
    <property type="evidence" value="ECO:0007669"/>
    <property type="project" value="TreeGrafter"/>
</dbReference>
<dbReference type="SUPFAM" id="SSF51445">
    <property type="entry name" value="(Trans)glycosidases"/>
    <property type="match status" value="1"/>
</dbReference>
<proteinExistence type="inferred from homology"/>
<feature type="domain" description="Glycoside hydrolase family 3 N-terminal" evidence="7">
    <location>
        <begin position="57"/>
        <end position="384"/>
    </location>
</feature>
<dbReference type="Pfam" id="PF00933">
    <property type="entry name" value="Glyco_hydro_3"/>
    <property type="match status" value="1"/>
</dbReference>
<evidence type="ECO:0000256" key="2">
    <source>
        <dbReference type="ARBA" id="ARBA00005336"/>
    </source>
</evidence>
<comment type="similarity">
    <text evidence="2">Belongs to the glycosyl hydrolase 3 family.</text>
</comment>
<dbReference type="PANTHER" id="PTHR30480:SF13">
    <property type="entry name" value="BETA-HEXOSAMINIDASE"/>
    <property type="match status" value="1"/>
</dbReference>
<dbReference type="InterPro" id="IPR050226">
    <property type="entry name" value="NagZ_Beta-hexosaminidase"/>
</dbReference>
<evidence type="ECO:0000256" key="4">
    <source>
        <dbReference type="ARBA" id="ARBA00022801"/>
    </source>
</evidence>
<keyword evidence="5" id="KW-0326">Glycosidase</keyword>
<evidence type="ECO:0000256" key="6">
    <source>
        <dbReference type="SAM" id="SignalP"/>
    </source>
</evidence>
<dbReference type="EMBL" id="DWWD01000032">
    <property type="protein sequence ID" value="HJC50594.1"/>
    <property type="molecule type" value="Genomic_DNA"/>
</dbReference>
<evidence type="ECO:0000313" key="8">
    <source>
        <dbReference type="EMBL" id="HJC50594.1"/>
    </source>
</evidence>
<dbReference type="InterPro" id="IPR017853">
    <property type="entry name" value="GH"/>
</dbReference>
<gene>
    <name evidence="8" type="ORF">H9754_08510</name>
</gene>
<dbReference type="InterPro" id="IPR036962">
    <property type="entry name" value="Glyco_hydro_3_N_sf"/>
</dbReference>
<feature type="chain" id="PRO_5039679296" description="beta-N-acetylhexosaminidase" evidence="6">
    <location>
        <begin position="26"/>
        <end position="404"/>
    </location>
</feature>
<evidence type="ECO:0000313" key="9">
    <source>
        <dbReference type="Proteomes" id="UP000823904"/>
    </source>
</evidence>
<feature type="signal peptide" evidence="6">
    <location>
        <begin position="1"/>
        <end position="25"/>
    </location>
</feature>
<dbReference type="PANTHER" id="PTHR30480">
    <property type="entry name" value="BETA-HEXOSAMINIDASE-RELATED"/>
    <property type="match status" value="1"/>
</dbReference>
<dbReference type="EC" id="3.2.1.52" evidence="3"/>
<keyword evidence="6" id="KW-0732">Signal</keyword>
<keyword evidence="4 8" id="KW-0378">Hydrolase</keyword>
<comment type="catalytic activity">
    <reaction evidence="1">
        <text>Hydrolysis of terminal non-reducing N-acetyl-D-hexosamine residues in N-acetyl-beta-D-hexosaminides.</text>
        <dbReference type="EC" id="3.2.1.52"/>
    </reaction>
</comment>
<reference evidence="8" key="2">
    <citation type="submission" date="2021-04" db="EMBL/GenBank/DDBJ databases">
        <authorList>
            <person name="Gilroy R."/>
        </authorList>
    </citation>
    <scope>NUCLEOTIDE SEQUENCE</scope>
    <source>
        <strain evidence="8">ChiSjej3B21-8574</strain>
    </source>
</reference>
<dbReference type="GO" id="GO:0005975">
    <property type="term" value="P:carbohydrate metabolic process"/>
    <property type="evidence" value="ECO:0007669"/>
    <property type="project" value="InterPro"/>
</dbReference>
<dbReference type="GO" id="GO:0004563">
    <property type="term" value="F:beta-N-acetylhexosaminidase activity"/>
    <property type="evidence" value="ECO:0007669"/>
    <property type="project" value="UniProtKB-EC"/>
</dbReference>
<evidence type="ECO:0000256" key="5">
    <source>
        <dbReference type="ARBA" id="ARBA00023295"/>
    </source>
</evidence>
<evidence type="ECO:0000256" key="3">
    <source>
        <dbReference type="ARBA" id="ARBA00012663"/>
    </source>
</evidence>
<comment type="caution">
    <text evidence="8">The sequence shown here is derived from an EMBL/GenBank/DDBJ whole genome shotgun (WGS) entry which is preliminary data.</text>
</comment>
<dbReference type="Proteomes" id="UP000823904">
    <property type="component" value="Unassembled WGS sequence"/>
</dbReference>
<dbReference type="Gene3D" id="3.20.20.300">
    <property type="entry name" value="Glycoside hydrolase, family 3, N-terminal domain"/>
    <property type="match status" value="1"/>
</dbReference>
<name>A0A9D2T9G5_9FIRM</name>
<organism evidence="8 9">
    <name type="scientific">Candidatus Anaerostipes avistercoris</name>
    <dbReference type="NCBI Taxonomy" id="2838462"/>
    <lineage>
        <taxon>Bacteria</taxon>
        <taxon>Bacillati</taxon>
        <taxon>Bacillota</taxon>
        <taxon>Clostridia</taxon>
        <taxon>Lachnospirales</taxon>
        <taxon>Lachnospiraceae</taxon>
        <taxon>Anaerostipes</taxon>
    </lineage>
</organism>